<keyword evidence="2" id="KW-1185">Reference proteome</keyword>
<dbReference type="Pfam" id="PF13704">
    <property type="entry name" value="Glyco_tranf_2_4"/>
    <property type="match status" value="1"/>
</dbReference>
<name>A0A8J3H4B8_9RHOB</name>
<dbReference type="EMBL" id="BNAP01000001">
    <property type="protein sequence ID" value="GHG79365.1"/>
    <property type="molecule type" value="Genomic_DNA"/>
</dbReference>
<comment type="caution">
    <text evidence="1">The sequence shown here is derived from an EMBL/GenBank/DDBJ whole genome shotgun (WGS) entry which is preliminary data.</text>
</comment>
<proteinExistence type="predicted"/>
<accession>A0A8J3H4B8</accession>
<dbReference type="RefSeq" id="WP_028091915.1">
    <property type="nucleotide sequence ID" value="NZ_BNAP01000001.1"/>
</dbReference>
<dbReference type="AlphaFoldDB" id="A0A8J3H4B8"/>
<sequence length="307" mass="34585">MTSWGIVSTIKAPRDEVLAFAAYHLELGAQRLYIHLDAPDPDTFDTLKAHPKIRVFSCDDAYWRRQGVRRPAKHQARQTFNATRIHRRKAEVDWLIHMDVDEFLWPDRPVDQRLAQLPATTLCARVRPVEVLAGGDGTSFKGFIPAGPARDATVARLYPRFGTFVKGGFLSHLAGKLFVRTGLSDLTVKIHNVFLGEQMNPAETELQGLLLCHCHAKSWEDWLAAFHYRLEHGSYRAELAPARPRDKGGLTLHEVLSTIRDNEGDAGLRAFYDELCADTPRLRTALEAEGLLHRCDLGLAAKVEKQF</sequence>
<reference evidence="1" key="2">
    <citation type="submission" date="2020-09" db="EMBL/GenBank/DDBJ databases">
        <authorList>
            <person name="Sun Q."/>
            <person name="Zhou Y."/>
        </authorList>
    </citation>
    <scope>NUCLEOTIDE SEQUENCE</scope>
    <source>
        <strain evidence="1">CGMCC 1.7081</strain>
    </source>
</reference>
<protein>
    <recommendedName>
        <fullName evidence="3">Glycosyl transferase family 2</fullName>
    </recommendedName>
</protein>
<dbReference type="Proteomes" id="UP000611500">
    <property type="component" value="Unassembled WGS sequence"/>
</dbReference>
<reference evidence="1" key="1">
    <citation type="journal article" date="2014" name="Int. J. Syst. Evol. Microbiol.">
        <title>Complete genome sequence of Corynebacterium casei LMG S-19264T (=DSM 44701T), isolated from a smear-ripened cheese.</title>
        <authorList>
            <consortium name="US DOE Joint Genome Institute (JGI-PGF)"/>
            <person name="Walter F."/>
            <person name="Albersmeier A."/>
            <person name="Kalinowski J."/>
            <person name="Ruckert C."/>
        </authorList>
    </citation>
    <scope>NUCLEOTIDE SEQUENCE</scope>
    <source>
        <strain evidence="1">CGMCC 1.7081</strain>
    </source>
</reference>
<gene>
    <name evidence="1" type="ORF">GCM10010961_01340</name>
</gene>
<evidence type="ECO:0000313" key="2">
    <source>
        <dbReference type="Proteomes" id="UP000611500"/>
    </source>
</evidence>
<organism evidence="1 2">
    <name type="scientific">Pseudodonghicola xiamenensis</name>
    <dbReference type="NCBI Taxonomy" id="337702"/>
    <lineage>
        <taxon>Bacteria</taxon>
        <taxon>Pseudomonadati</taxon>
        <taxon>Pseudomonadota</taxon>
        <taxon>Alphaproteobacteria</taxon>
        <taxon>Rhodobacterales</taxon>
        <taxon>Paracoccaceae</taxon>
        <taxon>Pseudodonghicola</taxon>
    </lineage>
</organism>
<evidence type="ECO:0008006" key="3">
    <source>
        <dbReference type="Google" id="ProtNLM"/>
    </source>
</evidence>
<evidence type="ECO:0000313" key="1">
    <source>
        <dbReference type="EMBL" id="GHG79365.1"/>
    </source>
</evidence>